<evidence type="ECO:0000313" key="2">
    <source>
        <dbReference type="EMBL" id="AOW30899.1"/>
    </source>
</evidence>
<dbReference type="AlphaFoldDB" id="A0A1D8PRY6"/>
<dbReference type="InParanoid" id="A0A1D8PRY6"/>
<keyword evidence="3" id="KW-1185">Reference proteome</keyword>
<dbReference type="Proteomes" id="UP000000559">
    <property type="component" value="Chromosome R"/>
</dbReference>
<sequence>MGTVESLVKLRTLTKKYCEDDTQVNFNELYNHVFSDGPSIQYLDVLLDCKVLDKTILLIVEGKYLDTLKFYKFSLRLLVHEYFRRNGNKRKVKDVFFFQLNNKLRWKFVDKLANFVIDKSIKDYEIKIDILRLFSILQLSEEFGRYIFVHCIYDTDIQLNYSLEDIDDNLSEDVKEKRKNQHWLLQLINSFGIKTDVSLTNWQCAIVRFLLSWCSSRKYGEYIQLFLKAVGAPSYFAIYASQGTIESVNLLKHVLEINYCSVTFSQFRQALRLMFKDHTQLINKVVSYTSLYDSSFESFSVLLNQYLTVSEAKELLDRFIPTEKQANFGSLKQLTDANDKKRFYIDVILTQVYQSSTFKHRFWKFVTEKSFDDIPQDMKFVTHYPTFERFVKAMSFEIKDDGLREIHDHLKVVMGRIKPKNALSYTGTSKYFTKIESLVTLSPQEYEITVDERFEGDEFKFAAAVTICKPVKGENLKKLGIGLVRVGRITKQNRTFIFKCENLEGSNVTHLVFLPNTAILKALKVLSYNNEMIYVQNITNTSLVTKCLFDNNMGDSTEDSNKPLSVSQIFSVKKYGDISMVLPDVTDFHTIVLTPSKTFLQQYKDVLLIRYGDAQSVDAVLRYASEYFKKIQTVLGNGDVLELKKISSPLQLDRILDNCLNKWDNIISTNGNELPSEYLKIVRNPISNSSDAARETTFLKQTIRVIKKAWFLFGKDLNMTVWNYICNSFSVVMTVDDWINVFDKIQVDTSFVYINCDVSVLLMSYFKVDWQKQRSGSIKIIGGGLEDLFSFKTPKEITHKIQSNSNIPTFNPGLGCTKQLISAQNQLEEAELCVLLYRYMRALGYPRESIGIWVSCKRQLDLINEIAKESDLDKDVGSPIVLFNKSGIHDYDHVSYSIVSLFTDSGYKELDCPGTLGNYYFSSNIEVDKELLDLSDSTTDYRLKIVEGEKFGLKERTNESTVAVQSKVQFQKLIDRL</sequence>
<dbReference type="KEGG" id="cal:CAALFM_CR01380WA"/>
<organism evidence="2 3">
    <name type="scientific">Candida albicans (strain SC5314 / ATCC MYA-2876)</name>
    <name type="common">Yeast</name>
    <dbReference type="NCBI Taxonomy" id="237561"/>
    <lineage>
        <taxon>Eukaryota</taxon>
        <taxon>Fungi</taxon>
        <taxon>Dikarya</taxon>
        <taxon>Ascomycota</taxon>
        <taxon>Saccharomycotina</taxon>
        <taxon>Pichiomycetes</taxon>
        <taxon>Debaryomycetaceae</taxon>
        <taxon>Candida/Lodderomyces clade</taxon>
        <taxon>Candida</taxon>
    </lineage>
</organism>
<reference evidence="2 3" key="2">
    <citation type="journal article" date="2007" name="Genome Biol.">
        <title>Assembly of the Candida albicans genome into sixteen supercontigs aligned on the eight chromosomes.</title>
        <authorList>
            <person name="van het Hoog M."/>
            <person name="Rast T.J."/>
            <person name="Martchenko M."/>
            <person name="Grindle S."/>
            <person name="Dignard D."/>
            <person name="Hogues H."/>
            <person name="Cuomo C."/>
            <person name="Berriman M."/>
            <person name="Scherer S."/>
            <person name="Magee B.B."/>
            <person name="Whiteway M."/>
            <person name="Chibana H."/>
            <person name="Nantel A."/>
            <person name="Magee P.T."/>
        </authorList>
    </citation>
    <scope>GENOME REANNOTATION</scope>
    <source>
        <strain evidence="3">SC5314 / ATCC MYA-2876</strain>
    </source>
</reference>
<dbReference type="eggNOG" id="ENOG502TDMX">
    <property type="taxonomic scope" value="Eukaryota"/>
</dbReference>
<dbReference type="EMBL" id="CP017630">
    <property type="protein sequence ID" value="AOW30899.1"/>
    <property type="molecule type" value="Genomic_DNA"/>
</dbReference>
<accession>A0A1D8PRY6</accession>
<dbReference type="SMR" id="A0A1D8PRY6"/>
<evidence type="ECO:0000313" key="3">
    <source>
        <dbReference type="Proteomes" id="UP000000559"/>
    </source>
</evidence>
<dbReference type="RefSeq" id="XP_718190.2">
    <property type="nucleotide sequence ID" value="XM_713097.2"/>
</dbReference>
<dbReference type="STRING" id="237561.A0A1D8PRY6"/>
<dbReference type="GeneID" id="3640131"/>
<reference evidence="2 3" key="1">
    <citation type="journal article" date="2004" name="Proc. Natl. Acad. Sci. U.S.A.">
        <title>The diploid genome sequence of Candida albicans.</title>
        <authorList>
            <person name="Jones T."/>
            <person name="Federspiel N.A."/>
            <person name="Chibana H."/>
            <person name="Dungan J."/>
            <person name="Kalman S."/>
            <person name="Magee B.B."/>
            <person name="Newport G."/>
            <person name="Thorstenson Y.R."/>
            <person name="Agabian N."/>
            <person name="Magee P.T."/>
            <person name="Davis R.W."/>
            <person name="Scherer S."/>
        </authorList>
    </citation>
    <scope>NUCLEOTIDE SEQUENCE [LARGE SCALE GENOMIC DNA]</scope>
    <source>
        <strain evidence="3">SC5314 / ATCC MYA-2876</strain>
    </source>
</reference>
<evidence type="ECO:0000313" key="1">
    <source>
        <dbReference type="CGD" id="CAL0000175817"/>
    </source>
</evidence>
<dbReference type="VEuPathDB" id="FungiDB:CR_01380W_A"/>
<protein>
    <submittedName>
        <fullName evidence="2">Uncharacterized protein</fullName>
    </submittedName>
</protein>
<dbReference type="OrthoDB" id="1879at2759"/>
<reference evidence="2 3" key="3">
    <citation type="journal article" date="2013" name="Genome Biol.">
        <title>Assembly of a phased diploid Candida albicans genome facilitates allele-specific measurements and provides a simple model for repeat and indel structure.</title>
        <authorList>
            <person name="Muzzey D."/>
            <person name="Schwartz K."/>
            <person name="Weissman J.S."/>
            <person name="Sherlock G."/>
        </authorList>
    </citation>
    <scope>NUCLEOTIDE SEQUENCE [LARGE SCALE GENOMIC DNA]</scope>
    <source>
        <strain evidence="3">SC5314 / ATCC MYA-2876</strain>
    </source>
</reference>
<gene>
    <name evidence="2" type="ordered locus">CAALFM_CR01380WA</name>
    <name evidence="1" type="ordered locus">orf19.10057</name>
</gene>
<name>A0A1D8PRY6_CANAL</name>
<dbReference type="CGD" id="CAL0000175817">
    <property type="gene designation" value="orf19.10057"/>
</dbReference>
<proteinExistence type="predicted"/>